<sequence>MQFSNPAKSSVHSLPSPDGQYVATVFASVVNIRAVAGLSLVNVVKLGQDFAGPVLSFQWSPSSRLLLLADAERIRVVSALDDSFSATIRNHATAGAKPAYIGFGASDAEVCAISSFGLKFCVFHLASSKTTEIGSPKIFSPSSASKCFSFRPETRHLALLTRFSGKDMVSIHSYPSRELQRSWAPDTVDAQGLAWSPDGRWLVVWDSPAHGHKVLFYTSDGHMFKSWMGPANPPPEDRDYALGAGVRSVEFSADARCLAVGDFSRSVCLLNMASVTETMRLRHPKTLVPKDTLQVWQEQIAVSNAGPVIHTFLRTTQPISPAPALRDNSEPISGCPWISFDHSATLVATRQDDSPSTVWIWDVQAAELRAVLLFHGNVASLSWHPQIPETLQIRCEGEQYNGLVFVWDPLSEGPRSLDFAQHLPGGKAGGSKLRALWLDRGDPNPPTVFFSDAHHYMLASLGDADQSPPPWGDHTSSGLGLLAGGGREREESPLDLVPAPETRPEFPDLEEDGDYSELEDTFVYKR</sequence>
<reference evidence="2" key="1">
    <citation type="journal article" date="2023" name="Mol. Phylogenet. Evol.">
        <title>Genome-scale phylogeny and comparative genomics of the fungal order Sordariales.</title>
        <authorList>
            <person name="Hensen N."/>
            <person name="Bonometti L."/>
            <person name="Westerberg I."/>
            <person name="Brannstrom I.O."/>
            <person name="Guillou S."/>
            <person name="Cros-Aarteil S."/>
            <person name="Calhoun S."/>
            <person name="Haridas S."/>
            <person name="Kuo A."/>
            <person name="Mondo S."/>
            <person name="Pangilinan J."/>
            <person name="Riley R."/>
            <person name="LaButti K."/>
            <person name="Andreopoulos B."/>
            <person name="Lipzen A."/>
            <person name="Chen C."/>
            <person name="Yan M."/>
            <person name="Daum C."/>
            <person name="Ng V."/>
            <person name="Clum A."/>
            <person name="Steindorff A."/>
            <person name="Ohm R.A."/>
            <person name="Martin F."/>
            <person name="Silar P."/>
            <person name="Natvig D.O."/>
            <person name="Lalanne C."/>
            <person name="Gautier V."/>
            <person name="Ament-Velasquez S.L."/>
            <person name="Kruys A."/>
            <person name="Hutchinson M.I."/>
            <person name="Powell A.J."/>
            <person name="Barry K."/>
            <person name="Miller A.N."/>
            <person name="Grigoriev I.V."/>
            <person name="Debuchy R."/>
            <person name="Gladieux P."/>
            <person name="Hiltunen Thoren M."/>
            <person name="Johannesson H."/>
        </authorList>
    </citation>
    <scope>NUCLEOTIDE SEQUENCE</scope>
    <source>
        <strain evidence="2">CBS 359.72</strain>
    </source>
</reference>
<gene>
    <name evidence="2" type="ORF">C7999DRAFT_37077</name>
</gene>
<evidence type="ECO:0000256" key="1">
    <source>
        <dbReference type="SAM" id="MobiDB-lite"/>
    </source>
</evidence>
<name>A0AAN7D1J2_9PEZI</name>
<evidence type="ECO:0000313" key="2">
    <source>
        <dbReference type="EMBL" id="KAK4252099.1"/>
    </source>
</evidence>
<dbReference type="EMBL" id="MU857602">
    <property type="protein sequence ID" value="KAK4252099.1"/>
    <property type="molecule type" value="Genomic_DNA"/>
</dbReference>
<reference evidence="2" key="2">
    <citation type="submission" date="2023-05" db="EMBL/GenBank/DDBJ databases">
        <authorList>
            <consortium name="Lawrence Berkeley National Laboratory"/>
            <person name="Steindorff A."/>
            <person name="Hensen N."/>
            <person name="Bonometti L."/>
            <person name="Westerberg I."/>
            <person name="Brannstrom I.O."/>
            <person name="Guillou S."/>
            <person name="Cros-Aarteil S."/>
            <person name="Calhoun S."/>
            <person name="Haridas S."/>
            <person name="Kuo A."/>
            <person name="Mondo S."/>
            <person name="Pangilinan J."/>
            <person name="Riley R."/>
            <person name="Labutti K."/>
            <person name="Andreopoulos B."/>
            <person name="Lipzen A."/>
            <person name="Chen C."/>
            <person name="Yanf M."/>
            <person name="Daum C."/>
            <person name="Ng V."/>
            <person name="Clum A."/>
            <person name="Ohm R."/>
            <person name="Martin F."/>
            <person name="Silar P."/>
            <person name="Natvig D."/>
            <person name="Lalanne C."/>
            <person name="Gautier V."/>
            <person name="Ament-Velasquez S.L."/>
            <person name="Kruys A."/>
            <person name="Hutchinson M.I."/>
            <person name="Powell A.J."/>
            <person name="Barry K."/>
            <person name="Miller A.N."/>
            <person name="Grigoriev I.V."/>
            <person name="Debuchy R."/>
            <person name="Gladieux P."/>
            <person name="Thoren M.H."/>
            <person name="Johannesson H."/>
        </authorList>
    </citation>
    <scope>NUCLEOTIDE SEQUENCE</scope>
    <source>
        <strain evidence="2">CBS 359.72</strain>
    </source>
</reference>
<comment type="caution">
    <text evidence="2">The sequence shown here is derived from an EMBL/GenBank/DDBJ whole genome shotgun (WGS) entry which is preliminary data.</text>
</comment>
<evidence type="ECO:0000313" key="3">
    <source>
        <dbReference type="Proteomes" id="UP001303647"/>
    </source>
</evidence>
<dbReference type="PANTHER" id="PTHR16220:SF0">
    <property type="entry name" value="WD REPEAT-CONTAINING PROTEIN WRAP73"/>
    <property type="match status" value="1"/>
</dbReference>
<dbReference type="Proteomes" id="UP001303647">
    <property type="component" value="Unassembled WGS sequence"/>
</dbReference>
<dbReference type="GO" id="GO:1990810">
    <property type="term" value="P:microtubule anchoring at mitotic spindle pole body"/>
    <property type="evidence" value="ECO:0007669"/>
    <property type="project" value="TreeGrafter"/>
</dbReference>
<feature type="compositionally biased region" description="Acidic residues" evidence="1">
    <location>
        <begin position="507"/>
        <end position="520"/>
    </location>
</feature>
<dbReference type="AlphaFoldDB" id="A0AAN7D1J2"/>
<feature type="region of interest" description="Disordered" evidence="1">
    <location>
        <begin position="466"/>
        <end position="526"/>
    </location>
</feature>
<keyword evidence="3" id="KW-1185">Reference proteome</keyword>
<accession>A0AAN7D1J2</accession>
<protein>
    <recommendedName>
        <fullName evidence="4">WD40 domain-containing protein</fullName>
    </recommendedName>
</protein>
<proteinExistence type="predicted"/>
<dbReference type="PANTHER" id="PTHR16220">
    <property type="entry name" value="WD REPEAT PROTEIN 8-RELATED"/>
    <property type="match status" value="1"/>
</dbReference>
<dbReference type="GO" id="GO:1990811">
    <property type="term" value="C:MWP complex"/>
    <property type="evidence" value="ECO:0007669"/>
    <property type="project" value="TreeGrafter"/>
</dbReference>
<evidence type="ECO:0008006" key="4">
    <source>
        <dbReference type="Google" id="ProtNLM"/>
    </source>
</evidence>
<dbReference type="Gene3D" id="2.130.10.10">
    <property type="entry name" value="YVTN repeat-like/Quinoprotein amine dehydrogenase"/>
    <property type="match status" value="2"/>
</dbReference>
<dbReference type="InterPro" id="IPR052778">
    <property type="entry name" value="Centrosome-WD_assoc"/>
</dbReference>
<dbReference type="GO" id="GO:0005815">
    <property type="term" value="C:microtubule organizing center"/>
    <property type="evidence" value="ECO:0007669"/>
    <property type="project" value="TreeGrafter"/>
</dbReference>
<dbReference type="InterPro" id="IPR015943">
    <property type="entry name" value="WD40/YVTN_repeat-like_dom_sf"/>
</dbReference>
<dbReference type="SUPFAM" id="SSF82171">
    <property type="entry name" value="DPP6 N-terminal domain-like"/>
    <property type="match status" value="1"/>
</dbReference>
<organism evidence="2 3">
    <name type="scientific">Corynascus novoguineensis</name>
    <dbReference type="NCBI Taxonomy" id="1126955"/>
    <lineage>
        <taxon>Eukaryota</taxon>
        <taxon>Fungi</taxon>
        <taxon>Dikarya</taxon>
        <taxon>Ascomycota</taxon>
        <taxon>Pezizomycotina</taxon>
        <taxon>Sordariomycetes</taxon>
        <taxon>Sordariomycetidae</taxon>
        <taxon>Sordariales</taxon>
        <taxon>Chaetomiaceae</taxon>
        <taxon>Corynascus</taxon>
    </lineage>
</organism>